<dbReference type="Proteomes" id="UP001500403">
    <property type="component" value="Unassembled WGS sequence"/>
</dbReference>
<accession>A0ABN3WMH2</accession>
<evidence type="ECO:0000313" key="2">
    <source>
        <dbReference type="EMBL" id="GAA2920187.1"/>
    </source>
</evidence>
<reference evidence="2 3" key="1">
    <citation type="journal article" date="2019" name="Int. J. Syst. Evol. Microbiol.">
        <title>The Global Catalogue of Microorganisms (GCM) 10K type strain sequencing project: providing services to taxonomists for standard genome sequencing and annotation.</title>
        <authorList>
            <consortium name="The Broad Institute Genomics Platform"/>
            <consortium name="The Broad Institute Genome Sequencing Center for Infectious Disease"/>
            <person name="Wu L."/>
            <person name="Ma J."/>
        </authorList>
    </citation>
    <scope>NUCLEOTIDE SEQUENCE [LARGE SCALE GENOMIC DNA]</scope>
    <source>
        <strain evidence="2 3">JCM 9088</strain>
    </source>
</reference>
<organism evidence="2 3">
    <name type="scientific">Streptomyces enissocaesilis</name>
    <dbReference type="NCBI Taxonomy" id="332589"/>
    <lineage>
        <taxon>Bacteria</taxon>
        <taxon>Bacillati</taxon>
        <taxon>Actinomycetota</taxon>
        <taxon>Actinomycetes</taxon>
        <taxon>Kitasatosporales</taxon>
        <taxon>Streptomycetaceae</taxon>
        <taxon>Streptomyces</taxon>
        <taxon>Streptomyces rochei group</taxon>
    </lineage>
</organism>
<comment type="caution">
    <text evidence="2">The sequence shown here is derived from an EMBL/GenBank/DDBJ whole genome shotgun (WGS) entry which is preliminary data.</text>
</comment>
<name>A0ABN3WMH2_9ACTN</name>
<evidence type="ECO:0000256" key="1">
    <source>
        <dbReference type="SAM" id="MobiDB-lite"/>
    </source>
</evidence>
<protein>
    <submittedName>
        <fullName evidence="2">Uncharacterized protein</fullName>
    </submittedName>
</protein>
<sequence>MKTPALRRPAPHRPASRRLAPAVTAAVLPAAPTTGCSSTDPAPAEDGRPTAERPAGPAGTVLPEAPG</sequence>
<feature type="compositionally biased region" description="Low complexity" evidence="1">
    <location>
        <begin position="17"/>
        <end position="34"/>
    </location>
</feature>
<gene>
    <name evidence="2" type="ORF">GCM10010446_00220</name>
</gene>
<proteinExistence type="predicted"/>
<dbReference type="EMBL" id="BAAAUD010000001">
    <property type="protein sequence ID" value="GAA2920187.1"/>
    <property type="molecule type" value="Genomic_DNA"/>
</dbReference>
<dbReference type="RefSeq" id="WP_344488596.1">
    <property type="nucleotide sequence ID" value="NZ_BAAAUD010000001.1"/>
</dbReference>
<keyword evidence="3" id="KW-1185">Reference proteome</keyword>
<feature type="region of interest" description="Disordered" evidence="1">
    <location>
        <begin position="1"/>
        <end position="67"/>
    </location>
</feature>
<evidence type="ECO:0000313" key="3">
    <source>
        <dbReference type="Proteomes" id="UP001500403"/>
    </source>
</evidence>